<name>A0AAE9KH40_9CAUD</name>
<keyword evidence="3" id="KW-1185">Reference proteome</keyword>
<evidence type="ECO:0000313" key="3">
    <source>
        <dbReference type="Proteomes" id="UP000831170"/>
    </source>
</evidence>
<evidence type="ECO:0000313" key="2">
    <source>
        <dbReference type="EMBL" id="UOL50851.1"/>
    </source>
</evidence>
<feature type="transmembrane region" description="Helical" evidence="1">
    <location>
        <begin position="23"/>
        <end position="41"/>
    </location>
</feature>
<feature type="transmembrane region" description="Helical" evidence="1">
    <location>
        <begin position="53"/>
        <end position="73"/>
    </location>
</feature>
<dbReference type="EMBL" id="OM962999">
    <property type="protein sequence ID" value="UOL50851.1"/>
    <property type="molecule type" value="Genomic_DNA"/>
</dbReference>
<organism evidence="2 3">
    <name type="scientific">Pseudomonas phage SoKa</name>
    <dbReference type="NCBI Taxonomy" id="2930393"/>
    <lineage>
        <taxon>Viruses</taxon>
        <taxon>Duplodnaviria</taxon>
        <taxon>Heunggongvirae</taxon>
        <taxon>Uroviricota</taxon>
        <taxon>Caudoviricetes</taxon>
        <taxon>Autographivirales</taxon>
        <taxon>Autonotataviridae</taxon>
        <taxon>Bifseptvirus</taxon>
        <taxon>Bifseptvirus SoKa</taxon>
    </lineage>
</organism>
<accession>A0AAE9KH40</accession>
<gene>
    <name evidence="2" type="ORF">SoKa_gp3</name>
</gene>
<dbReference type="Proteomes" id="UP000831170">
    <property type="component" value="Segment"/>
</dbReference>
<keyword evidence="1" id="KW-0812">Transmembrane</keyword>
<keyword evidence="1" id="KW-1133">Transmembrane helix</keyword>
<keyword evidence="1" id="KW-0472">Membrane</keyword>
<proteinExistence type="predicted"/>
<reference evidence="2 3" key="1">
    <citation type="submission" date="2022-03" db="EMBL/GenBank/DDBJ databases">
        <authorList>
            <person name="Oueslati M."/>
            <person name="Holtappels D."/>
            <person name="Wagemans J."/>
        </authorList>
    </citation>
    <scope>NUCLEOTIDE SEQUENCE [LARGE SCALE GENOMIC DNA]</scope>
</reference>
<sequence>MANAAHMANRSGPSIPATPGEQLALLIAIPIAIVIGCIVGARYGDPWADDHFILGFIAALTSWIVMAVGIAIWNPA</sequence>
<evidence type="ECO:0000256" key="1">
    <source>
        <dbReference type="SAM" id="Phobius"/>
    </source>
</evidence>
<protein>
    <submittedName>
        <fullName evidence="2">Uncharacterized protein</fullName>
    </submittedName>
</protein>